<dbReference type="EMBL" id="QSKY01000013">
    <property type="protein sequence ID" value="RHF03271.1"/>
    <property type="molecule type" value="Genomic_DNA"/>
</dbReference>
<reference evidence="2 5" key="1">
    <citation type="submission" date="2014-09" db="EMBL/GenBank/DDBJ databases">
        <title>Butyrate-producing bacteria isolated from human gut.</title>
        <authorList>
            <person name="Zhang Q."/>
            <person name="Zhao L."/>
        </authorList>
    </citation>
    <scope>NUCLEOTIDE SEQUENCE [LARGE SCALE GENOMIC DNA]</scope>
    <source>
        <strain evidence="2 5">R22</strain>
    </source>
</reference>
<name>A0A2U2ECR6_9FIRM</name>
<dbReference type="EMBL" id="JAQLYE010000004">
    <property type="protein sequence ID" value="MDB8017051.1"/>
    <property type="molecule type" value="Genomic_DNA"/>
</dbReference>
<dbReference type="Proteomes" id="UP000283501">
    <property type="component" value="Unassembled WGS sequence"/>
</dbReference>
<dbReference type="Proteomes" id="UP001212823">
    <property type="component" value="Unassembled WGS sequence"/>
</dbReference>
<evidence type="ECO:0000313" key="2">
    <source>
        <dbReference type="EMBL" id="PWE82296.1"/>
    </source>
</evidence>
<evidence type="ECO:0000313" key="7">
    <source>
        <dbReference type="Proteomes" id="UP000286181"/>
    </source>
</evidence>
<dbReference type="AlphaFoldDB" id="A0A2U2ECR6"/>
<evidence type="ECO:0000313" key="3">
    <source>
        <dbReference type="EMBL" id="RHF03271.1"/>
    </source>
</evidence>
<proteinExistence type="predicted"/>
<organism evidence="2 5">
    <name type="scientific">Agathobacter rectalis</name>
    <dbReference type="NCBI Taxonomy" id="39491"/>
    <lineage>
        <taxon>Bacteria</taxon>
        <taxon>Bacillati</taxon>
        <taxon>Bacillota</taxon>
        <taxon>Clostridia</taxon>
        <taxon>Lachnospirales</taxon>
        <taxon>Lachnospiraceae</taxon>
        <taxon>Agathobacter</taxon>
    </lineage>
</organism>
<comment type="caution">
    <text evidence="2">The sequence shown here is derived from an EMBL/GenBank/DDBJ whole genome shotgun (WGS) entry which is preliminary data.</text>
</comment>
<accession>A0A2U2ECR6</accession>
<dbReference type="RefSeq" id="WP_109258913.1">
    <property type="nucleotide sequence ID" value="NZ_DAWCLC010000043.1"/>
</dbReference>
<reference evidence="1" key="3">
    <citation type="submission" date="2023-01" db="EMBL/GenBank/DDBJ databases">
        <title>Human gut microbiome strain richness.</title>
        <authorList>
            <person name="Chen-Liaw A."/>
        </authorList>
    </citation>
    <scope>NUCLEOTIDE SEQUENCE</scope>
    <source>
        <strain evidence="1">1001283st1_D2_1001283B150209_150212</strain>
    </source>
</reference>
<protein>
    <submittedName>
        <fullName evidence="2">Uncharacterized protein</fullName>
    </submittedName>
</protein>
<dbReference type="Proteomes" id="UP000286181">
    <property type="component" value="Unassembled WGS sequence"/>
</dbReference>
<dbReference type="Proteomes" id="UP000245905">
    <property type="component" value="Unassembled WGS sequence"/>
</dbReference>
<gene>
    <name evidence="4" type="ORF">DW038_14760</name>
    <name evidence="3" type="ORF">DW703_09675</name>
    <name evidence="2" type="ORF">LD38_16790</name>
    <name evidence="1" type="ORF">PNE45_03230</name>
</gene>
<evidence type="ECO:0000313" key="1">
    <source>
        <dbReference type="EMBL" id="MDB8017051.1"/>
    </source>
</evidence>
<evidence type="ECO:0000313" key="5">
    <source>
        <dbReference type="Proteomes" id="UP000245905"/>
    </source>
</evidence>
<sequence>MKMYECTKTFEIKPPAYSGCGSMLVHKGTLWYAVESGRERTTLTDSRIKLVLSDRLFKSHFVRWG</sequence>
<dbReference type="EMBL" id="JRFS01000082">
    <property type="protein sequence ID" value="PWE82296.1"/>
    <property type="molecule type" value="Genomic_DNA"/>
</dbReference>
<reference evidence="6 7" key="2">
    <citation type="submission" date="2018-08" db="EMBL/GenBank/DDBJ databases">
        <title>A genome reference for cultivated species of the human gut microbiota.</title>
        <authorList>
            <person name="Zou Y."/>
            <person name="Xue W."/>
            <person name="Luo G."/>
        </authorList>
    </citation>
    <scope>NUCLEOTIDE SEQUENCE [LARGE SCALE GENOMIC DNA]</scope>
    <source>
        <strain evidence="4 7">AF39-14AC</strain>
        <strain evidence="3 6">AM26-2LB</strain>
    </source>
</reference>
<dbReference type="EMBL" id="QROF01000020">
    <property type="protein sequence ID" value="RHL01890.1"/>
    <property type="molecule type" value="Genomic_DNA"/>
</dbReference>
<evidence type="ECO:0000313" key="4">
    <source>
        <dbReference type="EMBL" id="RHL01890.1"/>
    </source>
</evidence>
<evidence type="ECO:0000313" key="6">
    <source>
        <dbReference type="Proteomes" id="UP000283501"/>
    </source>
</evidence>